<proteinExistence type="inferred from homology"/>
<feature type="compositionally biased region" description="Basic and acidic residues" evidence="9">
    <location>
        <begin position="140"/>
        <end position="161"/>
    </location>
</feature>
<evidence type="ECO:0000256" key="1">
    <source>
        <dbReference type="ARBA" id="ARBA00000983"/>
    </source>
</evidence>
<dbReference type="Proteomes" id="UP000311382">
    <property type="component" value="Unassembled WGS sequence"/>
</dbReference>
<feature type="compositionally biased region" description="Basic residues" evidence="9">
    <location>
        <begin position="885"/>
        <end position="906"/>
    </location>
</feature>
<dbReference type="Pfam" id="PF08774">
    <property type="entry name" value="VRR_NUC"/>
    <property type="match status" value="1"/>
</dbReference>
<comment type="cofactor">
    <cofactor evidence="8">
        <name>Mg(2+)</name>
        <dbReference type="ChEBI" id="CHEBI:18420"/>
    </cofactor>
    <cofactor evidence="8">
        <name>Mn(2+)</name>
        <dbReference type="ChEBI" id="CHEBI:29035"/>
    </cofactor>
</comment>
<comment type="similarity">
    <text evidence="2 8">Belongs to the FAN1 family.</text>
</comment>
<dbReference type="InterPro" id="IPR049126">
    <property type="entry name" value="FAN1-like_TPR"/>
</dbReference>
<keyword evidence="6 8" id="KW-0460">Magnesium</keyword>
<dbReference type="PANTHER" id="PTHR15749:SF4">
    <property type="entry name" value="FANCONI-ASSOCIATED NUCLEASE 1"/>
    <property type="match status" value="1"/>
</dbReference>
<dbReference type="GO" id="GO:0004528">
    <property type="term" value="F:phosphodiesterase I activity"/>
    <property type="evidence" value="ECO:0007669"/>
    <property type="project" value="UniProtKB-EC"/>
</dbReference>
<evidence type="ECO:0000256" key="2">
    <source>
        <dbReference type="ARBA" id="ARBA00005533"/>
    </source>
</evidence>
<protein>
    <recommendedName>
        <fullName evidence="8">Fanconi-associated nuclease</fullName>
        <ecNumber evidence="8">3.1.4.1</ecNumber>
    </recommendedName>
</protein>
<keyword evidence="4 8" id="KW-0479">Metal-binding</keyword>
<feature type="domain" description="VRR-NUC" evidence="10">
    <location>
        <begin position="742"/>
        <end position="858"/>
    </location>
</feature>
<evidence type="ECO:0000259" key="10">
    <source>
        <dbReference type="SMART" id="SM00990"/>
    </source>
</evidence>
<feature type="region of interest" description="Disordered" evidence="9">
    <location>
        <begin position="129"/>
        <end position="211"/>
    </location>
</feature>
<comment type="function">
    <text evidence="8">Nuclease required for the repair of DNA interstrand cross-links (ICL). Acts as a 5'-3' exonuclease that anchors at a cut end of DNA and cleaves DNA successively at every third nucleotide, allowing to excise an ICL from one strand through flanking incisions.</text>
</comment>
<feature type="region of interest" description="Disordered" evidence="9">
    <location>
        <begin position="1"/>
        <end position="34"/>
    </location>
</feature>
<dbReference type="InterPro" id="IPR033315">
    <property type="entry name" value="Fan1-like"/>
</dbReference>
<feature type="compositionally biased region" description="Low complexity" evidence="9">
    <location>
        <begin position="10"/>
        <end position="25"/>
    </location>
</feature>
<dbReference type="GO" id="GO:0046872">
    <property type="term" value="F:metal ion binding"/>
    <property type="evidence" value="ECO:0007669"/>
    <property type="project" value="UniProtKB-KW"/>
</dbReference>
<dbReference type="GO" id="GO:0070336">
    <property type="term" value="F:flap-structured DNA binding"/>
    <property type="evidence" value="ECO:0007669"/>
    <property type="project" value="TreeGrafter"/>
</dbReference>
<comment type="caution">
    <text evidence="11">The sequence shown here is derived from an EMBL/GenBank/DDBJ whole genome shotgun (WGS) entry which is preliminary data.</text>
</comment>
<organism evidence="11 12">
    <name type="scientific">Rhodotorula diobovata</name>
    <dbReference type="NCBI Taxonomy" id="5288"/>
    <lineage>
        <taxon>Eukaryota</taxon>
        <taxon>Fungi</taxon>
        <taxon>Dikarya</taxon>
        <taxon>Basidiomycota</taxon>
        <taxon>Pucciniomycotina</taxon>
        <taxon>Microbotryomycetes</taxon>
        <taxon>Sporidiobolales</taxon>
        <taxon>Sporidiobolaceae</taxon>
        <taxon>Rhodotorula</taxon>
    </lineage>
</organism>
<feature type="compositionally biased region" description="Basic and acidic residues" evidence="9">
    <location>
        <begin position="181"/>
        <end position="193"/>
    </location>
</feature>
<keyword evidence="8" id="KW-0539">Nucleus</keyword>
<accession>A0A5C5FSM7</accession>
<evidence type="ECO:0000313" key="12">
    <source>
        <dbReference type="Proteomes" id="UP000311382"/>
    </source>
</evidence>
<feature type="region of interest" description="Disordered" evidence="9">
    <location>
        <begin position="467"/>
        <end position="488"/>
    </location>
</feature>
<keyword evidence="8" id="KW-0227">DNA damage</keyword>
<gene>
    <name evidence="11" type="ORF">DMC30DRAFT_447513</name>
</gene>
<dbReference type="AlphaFoldDB" id="A0A5C5FSM7"/>
<dbReference type="GO" id="GO:0005634">
    <property type="term" value="C:nucleus"/>
    <property type="evidence" value="ECO:0007669"/>
    <property type="project" value="UniProtKB-SubCell"/>
</dbReference>
<keyword evidence="12" id="KW-1185">Reference proteome</keyword>
<evidence type="ECO:0000256" key="4">
    <source>
        <dbReference type="ARBA" id="ARBA00022723"/>
    </source>
</evidence>
<comment type="subcellular location">
    <subcellularLocation>
        <location evidence="8">Nucleus</location>
    </subcellularLocation>
</comment>
<sequence>MASTEPPDSPARTTATITTTTAADDSPPPPAELTQLEPDKRVSCYVQAVDEMLDAVIQHEAFLFDEHELAALVRFRHLEYQSRYLFSRLLLRKPTWIRLSSLLASASYATDISDLPAACAELWRVADPVAGPSNSPSPPSKREPSDSPKRVKPVKAEERAGFLDLTLTDSDDDLPVPPKGKGADKETGEEKGKGKGKARATPRKLVSDEPEDLSSRDLSCFAFDQSVLIEEPPENTLALLSMDELTALGKRMKVPCKSGASRGEWTKALLKTSNQSTLSFFLAAPPPPQQQSPASAGMERKPSLGSVGVGYDSKGNKLSQSRVVAAQALKIIGPVIRLSPALLTLFNRLSLVYHRTSYTAGTSPSSASPLTASLLARFGKRAYPSYVVARSFALFPSRATLREFEAAMGVEAAVEAALDGVWGPGVAKRAEKETKEERMGRYGEGVAVWEGIEEEWRRLCGEAEEGARRVKEEEEEAAGEQKEKGHKGAHGRLYYRRRFHPGWPLSRAAYKAAACYAKLGDHDSEVAILRHLLAQTSFRRGKRGDWYDRLALVLMKYPLGDEALLGDEVKGTKRERKERLLRERREEALRVCDEGLRDPYTHLIYKSSLQRRIARIESALQVPPDERRTFDVLLAKATTRVMEGERVDTPTIGKKSVWRASDGAEISVEELCLEQYVREGWKGFHSENGVLTMIFALTFWDILFAPVDGVFETAFQTAPLDLSTDAFAIVRRPAIDARLAAIADGDAPQLLRATDERERPRGTFAVGTNWERYSCEDLEEIAKCIGGPALAAILTVFVEEYGHRTGGIPDLCLWNPSTGRALFAEVKGPGDQLSETQKVWIDVLLGAGVGVEVVRVVESREGGDASAASGEEDGDGEEEGEGGRKRARARARSKSAPKKGRGRKRAKTAEDGEEAEE</sequence>
<dbReference type="STRING" id="5288.A0A5C5FSM7"/>
<keyword evidence="7 8" id="KW-0464">Manganese</keyword>
<keyword evidence="5 8" id="KW-0378">Hydrolase</keyword>
<comment type="catalytic activity">
    <reaction evidence="1 8">
        <text>Hydrolytically removes 5'-nucleotides successively from the 3'-hydroxy termini of 3'-hydroxy-terminated oligonucleotides.</text>
        <dbReference type="EC" id="3.1.4.1"/>
    </reaction>
</comment>
<dbReference type="GO" id="GO:0008409">
    <property type="term" value="F:5'-3' exonuclease activity"/>
    <property type="evidence" value="ECO:0007669"/>
    <property type="project" value="TreeGrafter"/>
</dbReference>
<feature type="region of interest" description="Disordered" evidence="9">
    <location>
        <begin position="861"/>
        <end position="917"/>
    </location>
</feature>
<keyword evidence="3 8" id="KW-0540">Nuclease</keyword>
<dbReference type="InterPro" id="IPR011856">
    <property type="entry name" value="tRNA_endonuc-like_dom_sf"/>
</dbReference>
<reference evidence="11 12" key="1">
    <citation type="submission" date="2019-03" db="EMBL/GenBank/DDBJ databases">
        <title>Rhodosporidium diobovatum UCD-FST 08-225 genome sequencing, assembly, and annotation.</title>
        <authorList>
            <person name="Fakankun I.U."/>
            <person name="Fristensky B."/>
            <person name="Levin D.B."/>
        </authorList>
    </citation>
    <scope>NUCLEOTIDE SEQUENCE [LARGE SCALE GENOMIC DNA]</scope>
    <source>
        <strain evidence="11 12">UCD-FST 08-225</strain>
    </source>
</reference>
<dbReference type="InterPro" id="IPR049132">
    <property type="entry name" value="FAN1-like_euk"/>
</dbReference>
<dbReference type="GO" id="GO:0017108">
    <property type="term" value="F:5'-flap endonuclease activity"/>
    <property type="evidence" value="ECO:0007669"/>
    <property type="project" value="TreeGrafter"/>
</dbReference>
<evidence type="ECO:0000256" key="8">
    <source>
        <dbReference type="RuleBase" id="RU365033"/>
    </source>
</evidence>
<dbReference type="PANTHER" id="PTHR15749">
    <property type="entry name" value="FANCONI-ASSOCIATED NUCLEASE 1"/>
    <property type="match status" value="1"/>
</dbReference>
<evidence type="ECO:0000256" key="3">
    <source>
        <dbReference type="ARBA" id="ARBA00022722"/>
    </source>
</evidence>
<evidence type="ECO:0000256" key="7">
    <source>
        <dbReference type="ARBA" id="ARBA00023211"/>
    </source>
</evidence>
<evidence type="ECO:0000313" key="11">
    <source>
        <dbReference type="EMBL" id="TNY19897.1"/>
    </source>
</evidence>
<keyword evidence="8" id="KW-0234">DNA repair</keyword>
<dbReference type="SMART" id="SM00990">
    <property type="entry name" value="VRR_NUC"/>
    <property type="match status" value="1"/>
</dbReference>
<evidence type="ECO:0000256" key="6">
    <source>
        <dbReference type="ARBA" id="ARBA00022842"/>
    </source>
</evidence>
<dbReference type="OrthoDB" id="258143at2759"/>
<name>A0A5C5FSM7_9BASI</name>
<dbReference type="CDD" id="cd22326">
    <property type="entry name" value="FAN1-like"/>
    <property type="match status" value="1"/>
</dbReference>
<feature type="compositionally biased region" description="Acidic residues" evidence="9">
    <location>
        <begin position="870"/>
        <end position="880"/>
    </location>
</feature>
<evidence type="ECO:0000256" key="5">
    <source>
        <dbReference type="ARBA" id="ARBA00022801"/>
    </source>
</evidence>
<dbReference type="EMBL" id="SOZI01000081">
    <property type="protein sequence ID" value="TNY19897.1"/>
    <property type="molecule type" value="Genomic_DNA"/>
</dbReference>
<dbReference type="Gene3D" id="3.40.1350.10">
    <property type="match status" value="1"/>
</dbReference>
<evidence type="ECO:0000256" key="9">
    <source>
        <dbReference type="SAM" id="MobiDB-lite"/>
    </source>
</evidence>
<dbReference type="Pfam" id="PF21170">
    <property type="entry name" value="FAN1_TPR"/>
    <property type="match status" value="1"/>
</dbReference>
<dbReference type="GO" id="GO:0036297">
    <property type="term" value="P:interstrand cross-link repair"/>
    <property type="evidence" value="ECO:0007669"/>
    <property type="project" value="InterPro"/>
</dbReference>
<dbReference type="EC" id="3.1.4.1" evidence="8"/>
<dbReference type="InterPro" id="IPR014883">
    <property type="entry name" value="VRR_NUC"/>
</dbReference>